<evidence type="ECO:0000313" key="2">
    <source>
        <dbReference type="EMBL" id="GAA5142630.1"/>
    </source>
</evidence>
<evidence type="ECO:0000256" key="1">
    <source>
        <dbReference type="SAM" id="MobiDB-lite"/>
    </source>
</evidence>
<feature type="compositionally biased region" description="Pro residues" evidence="1">
    <location>
        <begin position="27"/>
        <end position="37"/>
    </location>
</feature>
<protein>
    <recommendedName>
        <fullName evidence="4">Roadblock/LC7 domain-containing protein</fullName>
    </recommendedName>
</protein>
<evidence type="ECO:0008006" key="4">
    <source>
        <dbReference type="Google" id="ProtNLM"/>
    </source>
</evidence>
<accession>A0ABP9P8Z5</accession>
<feature type="region of interest" description="Disordered" evidence="1">
    <location>
        <begin position="17"/>
        <end position="68"/>
    </location>
</feature>
<evidence type="ECO:0000313" key="3">
    <source>
        <dbReference type="Proteomes" id="UP001499852"/>
    </source>
</evidence>
<dbReference type="RefSeq" id="WP_345737081.1">
    <property type="nucleotide sequence ID" value="NZ_BAABIA010000005.1"/>
</dbReference>
<sequence length="268" mass="28465">MQVSWIDPEEVAALAESLRPSLQPKTPASPPAAPPKPEPVEPLVSEQTVATAEEPVPEPNLSAFRQRLQSIREKAINAGLLTPMATPPAPQPEPAQEAPAEATAEQEPPIEPESLEEPVPEAAFTPNPPPVHFSQAPVYAPQVPVPTGASMKERLEAYSLWATQQWNAAELLIVDEYGDLLWGPPKKSGLVLSTMMAWNAAIRASAQAASGAAQTSQQTLATGETLTIIPCQTRLGVLQIAVVKPLPPEIDETVSLSQVLAEVMDIAG</sequence>
<keyword evidence="3" id="KW-1185">Reference proteome</keyword>
<name>A0ABP9P8Z5_9BACT</name>
<gene>
    <name evidence="2" type="ORF">GCM10023213_28960</name>
</gene>
<feature type="region of interest" description="Disordered" evidence="1">
    <location>
        <begin position="82"/>
        <end position="122"/>
    </location>
</feature>
<dbReference type="EMBL" id="BAABIA010000005">
    <property type="protein sequence ID" value="GAA5142630.1"/>
    <property type="molecule type" value="Genomic_DNA"/>
</dbReference>
<comment type="caution">
    <text evidence="2">The sequence shown here is derived from an EMBL/GenBank/DDBJ whole genome shotgun (WGS) entry which is preliminary data.</text>
</comment>
<proteinExistence type="predicted"/>
<organism evidence="2 3">
    <name type="scientific">Prosthecobacter algae</name>
    <dbReference type="NCBI Taxonomy" id="1144682"/>
    <lineage>
        <taxon>Bacteria</taxon>
        <taxon>Pseudomonadati</taxon>
        <taxon>Verrucomicrobiota</taxon>
        <taxon>Verrucomicrobiia</taxon>
        <taxon>Verrucomicrobiales</taxon>
        <taxon>Verrucomicrobiaceae</taxon>
        <taxon>Prosthecobacter</taxon>
    </lineage>
</organism>
<dbReference type="Proteomes" id="UP001499852">
    <property type="component" value="Unassembled WGS sequence"/>
</dbReference>
<reference evidence="3" key="1">
    <citation type="journal article" date="2019" name="Int. J. Syst. Evol. Microbiol.">
        <title>The Global Catalogue of Microorganisms (GCM) 10K type strain sequencing project: providing services to taxonomists for standard genome sequencing and annotation.</title>
        <authorList>
            <consortium name="The Broad Institute Genomics Platform"/>
            <consortium name="The Broad Institute Genome Sequencing Center for Infectious Disease"/>
            <person name="Wu L."/>
            <person name="Ma J."/>
        </authorList>
    </citation>
    <scope>NUCLEOTIDE SEQUENCE [LARGE SCALE GENOMIC DNA]</scope>
    <source>
        <strain evidence="3">JCM 18053</strain>
    </source>
</reference>
<feature type="compositionally biased region" description="Acidic residues" evidence="1">
    <location>
        <begin position="108"/>
        <end position="119"/>
    </location>
</feature>
<feature type="compositionally biased region" description="Low complexity" evidence="1">
    <location>
        <begin position="94"/>
        <end position="107"/>
    </location>
</feature>